<gene>
    <name evidence="2" type="ORF">CLO192961_LOCUS82024</name>
</gene>
<feature type="transmembrane region" description="Helical" evidence="1">
    <location>
        <begin position="164"/>
        <end position="186"/>
    </location>
</feature>
<comment type="caution">
    <text evidence="2">The sequence shown here is derived from an EMBL/GenBank/DDBJ whole genome shotgun (WGS) entry which is preliminary data.</text>
</comment>
<feature type="transmembrane region" description="Helical" evidence="1">
    <location>
        <begin position="6"/>
        <end position="31"/>
    </location>
</feature>
<evidence type="ECO:0000313" key="3">
    <source>
        <dbReference type="Proteomes" id="UP000766486"/>
    </source>
</evidence>
<keyword evidence="1" id="KW-0472">Membrane</keyword>
<feature type="transmembrane region" description="Helical" evidence="1">
    <location>
        <begin position="195"/>
        <end position="218"/>
    </location>
</feature>
<keyword evidence="3" id="KW-1185">Reference proteome</keyword>
<dbReference type="Proteomes" id="UP000766486">
    <property type="component" value="Unassembled WGS sequence"/>
</dbReference>
<protein>
    <recommendedName>
        <fullName evidence="4">Transmembrane protein</fullName>
    </recommendedName>
</protein>
<proteinExistence type="predicted"/>
<keyword evidence="1" id="KW-1133">Transmembrane helix</keyword>
<evidence type="ECO:0000313" key="2">
    <source>
        <dbReference type="EMBL" id="VUC22343.1"/>
    </source>
</evidence>
<keyword evidence="1" id="KW-0812">Transmembrane</keyword>
<evidence type="ECO:0000256" key="1">
    <source>
        <dbReference type="SAM" id="Phobius"/>
    </source>
</evidence>
<feature type="transmembrane region" description="Helical" evidence="1">
    <location>
        <begin position="43"/>
        <end position="63"/>
    </location>
</feature>
<feature type="transmembrane region" description="Helical" evidence="1">
    <location>
        <begin position="238"/>
        <end position="259"/>
    </location>
</feature>
<feature type="transmembrane region" description="Helical" evidence="1">
    <location>
        <begin position="125"/>
        <end position="144"/>
    </location>
</feature>
<evidence type="ECO:0008006" key="4">
    <source>
        <dbReference type="Google" id="ProtNLM"/>
    </source>
</evidence>
<dbReference type="EMBL" id="CABFNS010000551">
    <property type="protein sequence ID" value="VUC22343.1"/>
    <property type="molecule type" value="Genomic_DNA"/>
</dbReference>
<organism evidence="2 3">
    <name type="scientific">Bionectria ochroleuca</name>
    <name type="common">Gliocladium roseum</name>
    <dbReference type="NCBI Taxonomy" id="29856"/>
    <lineage>
        <taxon>Eukaryota</taxon>
        <taxon>Fungi</taxon>
        <taxon>Dikarya</taxon>
        <taxon>Ascomycota</taxon>
        <taxon>Pezizomycotina</taxon>
        <taxon>Sordariomycetes</taxon>
        <taxon>Hypocreomycetidae</taxon>
        <taxon>Hypocreales</taxon>
        <taxon>Bionectriaceae</taxon>
        <taxon>Clonostachys</taxon>
    </lineage>
</organism>
<name>A0ABY6TV37_BIOOC</name>
<reference evidence="2 3" key="1">
    <citation type="submission" date="2019-06" db="EMBL/GenBank/DDBJ databases">
        <authorList>
            <person name="Broberg M."/>
        </authorList>
    </citation>
    <scope>NUCLEOTIDE SEQUENCE [LARGE SCALE GENOMIC DNA]</scope>
</reference>
<accession>A0ABY6TV37</accession>
<sequence>MASEDKYFYASLVFLALALVAIVPYGLLAFMKLRAASKSARSGLLWIRTTTVLVGVWIAIWLAELSIATHVQVAGPTPYDLRASLYHLEGVKTLIGFTTFASIVYTELELVITLEDTDQTQIYRYSCWGVYIVSMMLNMARFVVYEVALVKPDVAKLGSVSEKLELVIAVLIAVFSMVAVLALMLYRVILHETDFIVLALAYGLTFVRQLVSVVQVVMMDTDGHKADDFPLDGNWRRLVDVLVIGWTVVASVAMIYTVVAKNTESQYYDGASDTASLCSRRSDKSFNCKDSVTWDNFSSAALEKFKADVQRNSMNRSVKVQRTSMLRESMSHRESMIGVVNPNRNSMLGVVNPNRNSMHHKIIKS</sequence>